<dbReference type="Pfam" id="PF01726">
    <property type="entry name" value="LexA_DNA_bind"/>
    <property type="match status" value="1"/>
</dbReference>
<dbReference type="InterPro" id="IPR039418">
    <property type="entry name" value="LexA-like"/>
</dbReference>
<dbReference type="EMBL" id="BAABDD010000001">
    <property type="protein sequence ID" value="GAA3723985.1"/>
    <property type="molecule type" value="Genomic_DNA"/>
</dbReference>
<feature type="site" description="Cleavage; by autolysis" evidence="12">
    <location>
        <begin position="149"/>
        <end position="150"/>
    </location>
</feature>
<sequence>MPEENHVTQEPHTGGKAVTALRPTATDIGAGGTDAEQTSTTQSDATPKLTDRQQSVLNVIHRYVQQRGYPPSIREIGDAVGLSSPSSVAHQLKVLQRKGYLHRDQNRPRAVEIRIPGQPPVRSWDELHFDHAADAERSTDVPVLGRIAAGGPVLAEESVEDVFTLPKQLVGEGRLFMLNVVGDSMVEAAINDGDLVVVRQQPEANNGDIVAALIDDEATVKAFKRDGDHVWLLPRNEEYQPISGDQATILGKVVAVLRKV</sequence>
<dbReference type="InterPro" id="IPR015927">
    <property type="entry name" value="Peptidase_S24_S26A/B/C"/>
</dbReference>
<dbReference type="RefSeq" id="WP_344966204.1">
    <property type="nucleotide sequence ID" value="NZ_BAABDD010000001.1"/>
</dbReference>
<dbReference type="HAMAP" id="MF_00015">
    <property type="entry name" value="LexA"/>
    <property type="match status" value="1"/>
</dbReference>
<gene>
    <name evidence="12 17" type="primary">lexA</name>
    <name evidence="17" type="ORF">GCM10022402_00770</name>
</gene>
<feature type="domain" description="LexA repressor DNA-binding" evidence="16">
    <location>
        <begin position="48"/>
        <end position="110"/>
    </location>
</feature>
<evidence type="ECO:0000256" key="9">
    <source>
        <dbReference type="ARBA" id="ARBA00023163"/>
    </source>
</evidence>
<feature type="active site" description="For autocatalytic cleavage activity" evidence="12">
    <location>
        <position position="221"/>
    </location>
</feature>
<keyword evidence="11 12" id="KW-0742">SOS response</keyword>
<feature type="region of interest" description="Disordered" evidence="14">
    <location>
        <begin position="1"/>
        <end position="50"/>
    </location>
</feature>
<keyword evidence="10 12" id="KW-0234">DNA repair</keyword>
<evidence type="ECO:0000256" key="12">
    <source>
        <dbReference type="HAMAP-Rule" id="MF_00015"/>
    </source>
</evidence>
<feature type="DNA-binding region" description="H-T-H motif" evidence="12">
    <location>
        <begin position="73"/>
        <end position="93"/>
    </location>
</feature>
<dbReference type="InterPro" id="IPR006200">
    <property type="entry name" value="LexA"/>
</dbReference>
<feature type="domain" description="Peptidase S24/S26A/S26B/S26C" evidence="15">
    <location>
        <begin position="142"/>
        <end position="254"/>
    </location>
</feature>
<dbReference type="Gene3D" id="2.10.109.10">
    <property type="entry name" value="Umud Fragment, subunit A"/>
    <property type="match status" value="1"/>
</dbReference>
<dbReference type="InterPro" id="IPR036286">
    <property type="entry name" value="LexA/Signal_pep-like_sf"/>
</dbReference>
<comment type="caution">
    <text evidence="17">The sequence shown here is derived from an EMBL/GenBank/DDBJ whole genome shotgun (WGS) entry which is preliminary data.</text>
</comment>
<evidence type="ECO:0000256" key="11">
    <source>
        <dbReference type="ARBA" id="ARBA00023236"/>
    </source>
</evidence>
<evidence type="ECO:0000256" key="10">
    <source>
        <dbReference type="ARBA" id="ARBA00023204"/>
    </source>
</evidence>
<feature type="compositionally biased region" description="Polar residues" evidence="14">
    <location>
        <begin position="35"/>
        <end position="45"/>
    </location>
</feature>
<evidence type="ECO:0000313" key="18">
    <source>
        <dbReference type="Proteomes" id="UP001500908"/>
    </source>
</evidence>
<comment type="subunit">
    <text evidence="12">Homodimer.</text>
</comment>
<dbReference type="InterPro" id="IPR006199">
    <property type="entry name" value="LexA_DNA-bd_dom"/>
</dbReference>
<comment type="function">
    <text evidence="12">Represses a number of genes involved in the response to DNA damage (SOS response), including recA and lexA. In the presence of single-stranded DNA, RecA interacts with LexA causing an autocatalytic cleavage which disrupts the DNA-binding part of LexA, leading to derepression of the SOS regulon and eventually DNA repair.</text>
</comment>
<dbReference type="InterPro" id="IPR050077">
    <property type="entry name" value="LexA_repressor"/>
</dbReference>
<evidence type="ECO:0000256" key="6">
    <source>
        <dbReference type="ARBA" id="ARBA00022813"/>
    </source>
</evidence>
<evidence type="ECO:0000259" key="15">
    <source>
        <dbReference type="Pfam" id="PF00717"/>
    </source>
</evidence>
<dbReference type="Gene3D" id="1.10.10.10">
    <property type="entry name" value="Winged helix-like DNA-binding domain superfamily/Winged helix DNA-binding domain"/>
    <property type="match status" value="1"/>
</dbReference>
<dbReference type="SUPFAM" id="SSF51306">
    <property type="entry name" value="LexA/Signal peptidase"/>
    <property type="match status" value="1"/>
</dbReference>
<dbReference type="PANTHER" id="PTHR33516">
    <property type="entry name" value="LEXA REPRESSOR"/>
    <property type="match status" value="1"/>
</dbReference>
<comment type="catalytic activity">
    <reaction evidence="12">
        <text>Hydrolysis of Ala-|-Gly bond in repressor LexA.</text>
        <dbReference type="EC" id="3.4.21.88"/>
    </reaction>
</comment>
<evidence type="ECO:0000256" key="1">
    <source>
        <dbReference type="ARBA" id="ARBA00007484"/>
    </source>
</evidence>
<keyword evidence="4 12" id="KW-0227">DNA damage</keyword>
<dbReference type="InterPro" id="IPR006197">
    <property type="entry name" value="Peptidase_S24_LexA"/>
</dbReference>
<accession>A0ABP7EUD4</accession>
<dbReference type="InterPro" id="IPR036390">
    <property type="entry name" value="WH_DNA-bd_sf"/>
</dbReference>
<dbReference type="CDD" id="cd06529">
    <property type="entry name" value="S24_LexA-like"/>
    <property type="match status" value="1"/>
</dbReference>
<keyword evidence="3 12" id="KW-0235">DNA replication</keyword>
<evidence type="ECO:0000256" key="3">
    <source>
        <dbReference type="ARBA" id="ARBA00022705"/>
    </source>
</evidence>
<dbReference type="EC" id="3.4.21.88" evidence="12"/>
<evidence type="ECO:0000256" key="8">
    <source>
        <dbReference type="ARBA" id="ARBA00023125"/>
    </source>
</evidence>
<name>A0ABP7EUD4_9ACTN</name>
<keyword evidence="2 12" id="KW-0678">Repressor</keyword>
<comment type="similarity">
    <text evidence="1 12 13">Belongs to the peptidase S24 family.</text>
</comment>
<evidence type="ECO:0000256" key="14">
    <source>
        <dbReference type="SAM" id="MobiDB-lite"/>
    </source>
</evidence>
<evidence type="ECO:0000256" key="7">
    <source>
        <dbReference type="ARBA" id="ARBA00023015"/>
    </source>
</evidence>
<keyword evidence="7 12" id="KW-0805">Transcription regulation</keyword>
<proteinExistence type="inferred from homology"/>
<dbReference type="SUPFAM" id="SSF46785">
    <property type="entry name" value="Winged helix' DNA-binding domain"/>
    <property type="match status" value="1"/>
</dbReference>
<dbReference type="InterPro" id="IPR036388">
    <property type="entry name" value="WH-like_DNA-bd_sf"/>
</dbReference>
<protein>
    <recommendedName>
        <fullName evidence="12">LexA repressor</fullName>
        <ecNumber evidence="12">3.4.21.88</ecNumber>
    </recommendedName>
</protein>
<dbReference type="PANTHER" id="PTHR33516:SF2">
    <property type="entry name" value="LEXA REPRESSOR-RELATED"/>
    <property type="match status" value="1"/>
</dbReference>
<keyword evidence="8 12" id="KW-0238">DNA-binding</keyword>
<evidence type="ECO:0000256" key="2">
    <source>
        <dbReference type="ARBA" id="ARBA00022491"/>
    </source>
</evidence>
<dbReference type="Proteomes" id="UP001500908">
    <property type="component" value="Unassembled WGS sequence"/>
</dbReference>
<dbReference type="NCBIfam" id="TIGR00498">
    <property type="entry name" value="lexA"/>
    <property type="match status" value="1"/>
</dbReference>
<evidence type="ECO:0000256" key="5">
    <source>
        <dbReference type="ARBA" id="ARBA00022801"/>
    </source>
</evidence>
<dbReference type="Pfam" id="PF00717">
    <property type="entry name" value="Peptidase_S24"/>
    <property type="match status" value="1"/>
</dbReference>
<keyword evidence="5 12" id="KW-0378">Hydrolase</keyword>
<organism evidence="17 18">
    <name type="scientific">Salinactinospora qingdaonensis</name>
    <dbReference type="NCBI Taxonomy" id="702744"/>
    <lineage>
        <taxon>Bacteria</taxon>
        <taxon>Bacillati</taxon>
        <taxon>Actinomycetota</taxon>
        <taxon>Actinomycetes</taxon>
        <taxon>Streptosporangiales</taxon>
        <taxon>Nocardiopsidaceae</taxon>
        <taxon>Salinactinospora</taxon>
    </lineage>
</organism>
<keyword evidence="6 12" id="KW-0068">Autocatalytic cleavage</keyword>
<dbReference type="PRINTS" id="PR00726">
    <property type="entry name" value="LEXASERPTASE"/>
</dbReference>
<evidence type="ECO:0000259" key="16">
    <source>
        <dbReference type="Pfam" id="PF01726"/>
    </source>
</evidence>
<evidence type="ECO:0000256" key="4">
    <source>
        <dbReference type="ARBA" id="ARBA00022763"/>
    </source>
</evidence>
<evidence type="ECO:0000256" key="13">
    <source>
        <dbReference type="RuleBase" id="RU003991"/>
    </source>
</evidence>
<reference evidence="18" key="1">
    <citation type="journal article" date="2019" name="Int. J. Syst. Evol. Microbiol.">
        <title>The Global Catalogue of Microorganisms (GCM) 10K type strain sequencing project: providing services to taxonomists for standard genome sequencing and annotation.</title>
        <authorList>
            <consortium name="The Broad Institute Genomics Platform"/>
            <consortium name="The Broad Institute Genome Sequencing Center for Infectious Disease"/>
            <person name="Wu L."/>
            <person name="Ma J."/>
        </authorList>
    </citation>
    <scope>NUCLEOTIDE SEQUENCE [LARGE SCALE GENOMIC DNA]</scope>
    <source>
        <strain evidence="18">JCM 17137</strain>
    </source>
</reference>
<keyword evidence="18" id="KW-1185">Reference proteome</keyword>
<keyword evidence="9 12" id="KW-0804">Transcription</keyword>
<feature type="active site" description="For autocatalytic cleavage activity" evidence="12">
    <location>
        <position position="184"/>
    </location>
</feature>
<evidence type="ECO:0000313" key="17">
    <source>
        <dbReference type="EMBL" id="GAA3723985.1"/>
    </source>
</evidence>